<evidence type="ECO:0000313" key="3">
    <source>
        <dbReference type="Proteomes" id="UP000199373"/>
    </source>
</evidence>
<dbReference type="RefSeq" id="WP_091915411.1">
    <property type="nucleotide sequence ID" value="NZ_FOIQ01000002.1"/>
</dbReference>
<gene>
    <name evidence="2" type="ORF">SAMN04487850_1281</name>
</gene>
<dbReference type="Pfam" id="PF13715">
    <property type="entry name" value="CarbopepD_reg_2"/>
    <property type="match status" value="1"/>
</dbReference>
<organism evidence="2 3">
    <name type="scientific">Prevotella aff. ruminicola Tc2-24</name>
    <dbReference type="NCBI Taxonomy" id="81582"/>
    <lineage>
        <taxon>Bacteria</taxon>
        <taxon>Pseudomonadati</taxon>
        <taxon>Bacteroidota</taxon>
        <taxon>Bacteroidia</taxon>
        <taxon>Bacteroidales</taxon>
        <taxon>Prevotellaceae</taxon>
        <taxon>Prevotella</taxon>
    </lineage>
</organism>
<dbReference type="Gene3D" id="2.60.40.1120">
    <property type="entry name" value="Carboxypeptidase-like, regulatory domain"/>
    <property type="match status" value="1"/>
</dbReference>
<dbReference type="Proteomes" id="UP000199373">
    <property type="component" value="Unassembled WGS sequence"/>
</dbReference>
<protein>
    <submittedName>
        <fullName evidence="2">Outer membrane receptor proteins, mostly Fe transport</fullName>
    </submittedName>
</protein>
<dbReference type="SUPFAM" id="SSF49464">
    <property type="entry name" value="Carboxypeptidase regulatory domain-like"/>
    <property type="match status" value="1"/>
</dbReference>
<evidence type="ECO:0000256" key="1">
    <source>
        <dbReference type="SAM" id="SignalP"/>
    </source>
</evidence>
<proteinExistence type="predicted"/>
<evidence type="ECO:0000313" key="2">
    <source>
        <dbReference type="EMBL" id="SEW01342.1"/>
    </source>
</evidence>
<dbReference type="EMBL" id="FOIQ01000002">
    <property type="protein sequence ID" value="SEW01342.1"/>
    <property type="molecule type" value="Genomic_DNA"/>
</dbReference>
<reference evidence="2 3" key="1">
    <citation type="submission" date="2016-10" db="EMBL/GenBank/DDBJ databases">
        <authorList>
            <person name="de Groot N.N."/>
        </authorList>
    </citation>
    <scope>NUCLEOTIDE SEQUENCE [LARGE SCALE GENOMIC DNA]</scope>
    <source>
        <strain evidence="2 3">TC2-24</strain>
    </source>
</reference>
<dbReference type="SUPFAM" id="SSF56935">
    <property type="entry name" value="Porins"/>
    <property type="match status" value="1"/>
</dbReference>
<feature type="chain" id="PRO_5011721255" evidence="1">
    <location>
        <begin position="20"/>
        <end position="855"/>
    </location>
</feature>
<name>A0A1I0NIN7_9BACT</name>
<accession>A0A1I0NIN7</accession>
<sequence length="855" mass="98293">MRRHLIILICCFLPLMAMAQMRITGTITDKNGDPLTGAIIQVRSNNTNKMIRFDKTDAKGSFTLEVTADSYLEVSMLGFKKQRINNPTATKKFLRIVMQEEAIALKEVTVKASKVRLRGDTITYNIATFADQNDRSIGDVLAHIPGFEVNKQNGEIKYEGKPISKFYIEGLDMLGSKYGVATNSLPQVDIGTVEVMRNHQPVRVLEDFTFTDDAAVNIRMKEGAKSHWVTSYNGGAGISHNTGLWKLEGLALRLKSNFQTMFTYKTNNTGLNINKETTNLFFLDDFDGLNDYISLASPRTTSLSENRTLFNRSHAVTANAMKRLNDSAQINVQFIYNNYRESAQGERQTEYFLPDGNKVINTRKDFLRKDNELYALVKYEHNSERQYLKNSLSADLLWSRQWLDERGSYDYYQYARKPEYDIKDNLYIVRKYNQSLVSFYSNNRIISRPQSLTVSPLLQHISQQLYNTDTYAMGATKIGVFNLSLKAGVNAEHHRLESDLSGISDTIGLLSDDVRFSLVRLYVEPKITYKTRDIQIDLSPTTEYLYEKYSEDKGHHQMLFSPDLRVQWKASPRLKLSLGGSSFLSNPDPTRFYHALILQDYQYVNQGWTGYRHEHTWSIRSNITYSDALKAMHSYLTISRSFSTSPYTSTREFLDNYIILSATEQEAKSDAWQVTLIASKGLNFWNGVTSLRVIYTNNDASMLQRASQGVNDRLTEFNSQMLNARAGLDFSFWKDMHLRYGVTLRQNRMKMEQSPATNVHNWKHDMTLTLPLKPITFDITAEYYHNEITRDSYKDFFLADAKVGYKSRHVDLSLSLTNIFNRTVYSYVTVSDLISSSSVNHIRGRELLLTFYYML</sequence>
<keyword evidence="3" id="KW-1185">Reference proteome</keyword>
<keyword evidence="1" id="KW-0732">Signal</keyword>
<dbReference type="InterPro" id="IPR008969">
    <property type="entry name" value="CarboxyPept-like_regulatory"/>
</dbReference>
<feature type="signal peptide" evidence="1">
    <location>
        <begin position="1"/>
        <end position="19"/>
    </location>
</feature>
<keyword evidence="2" id="KW-0675">Receptor</keyword>
<dbReference type="AlphaFoldDB" id="A0A1I0NIN7"/>